<evidence type="ECO:0000256" key="5">
    <source>
        <dbReference type="ARBA" id="ARBA00022527"/>
    </source>
</evidence>
<evidence type="ECO:0000313" key="16">
    <source>
        <dbReference type="Proteomes" id="UP001187343"/>
    </source>
</evidence>
<dbReference type="Pfam" id="PF24889">
    <property type="entry name" value="CCTL2_WNK"/>
    <property type="match status" value="1"/>
</dbReference>
<dbReference type="FunFam" id="3.10.20.90:FF:000012">
    <property type="entry name" value="Serine/threonine-protein kinase WNK1 isoform 2"/>
    <property type="match status" value="1"/>
</dbReference>
<dbReference type="Gene3D" id="1.10.510.10">
    <property type="entry name" value="Transferase(Phosphotransferase) domain 1"/>
    <property type="match status" value="1"/>
</dbReference>
<keyword evidence="4" id="KW-0963">Cytoplasm</keyword>
<feature type="compositionally biased region" description="Polar residues" evidence="13">
    <location>
        <begin position="1684"/>
        <end position="1694"/>
    </location>
</feature>
<feature type="compositionally biased region" description="Basic and acidic residues" evidence="13">
    <location>
        <begin position="148"/>
        <end position="170"/>
    </location>
</feature>
<evidence type="ECO:0000313" key="15">
    <source>
        <dbReference type="EMBL" id="KAK2892966.1"/>
    </source>
</evidence>
<feature type="region of interest" description="Disordered" evidence="13">
    <location>
        <begin position="660"/>
        <end position="691"/>
    </location>
</feature>
<dbReference type="Pfam" id="PF12202">
    <property type="entry name" value="OSR1_C"/>
    <property type="match status" value="1"/>
</dbReference>
<dbReference type="Proteomes" id="UP001187343">
    <property type="component" value="Unassembled WGS sequence"/>
</dbReference>
<feature type="region of interest" description="Disordered" evidence="13">
    <location>
        <begin position="1278"/>
        <end position="1357"/>
    </location>
</feature>
<feature type="compositionally biased region" description="Low complexity" evidence="13">
    <location>
        <begin position="765"/>
        <end position="802"/>
    </location>
</feature>
<feature type="compositionally biased region" description="Basic and acidic residues" evidence="13">
    <location>
        <begin position="570"/>
        <end position="583"/>
    </location>
</feature>
<feature type="compositionally biased region" description="Low complexity" evidence="13">
    <location>
        <begin position="1094"/>
        <end position="1105"/>
    </location>
</feature>
<dbReference type="GO" id="GO:0005737">
    <property type="term" value="C:cytoplasm"/>
    <property type="evidence" value="ECO:0007669"/>
    <property type="project" value="UniProtKB-SubCell"/>
</dbReference>
<dbReference type="InterPro" id="IPR008271">
    <property type="entry name" value="Ser/Thr_kinase_AS"/>
</dbReference>
<feature type="compositionally biased region" description="Low complexity" evidence="13">
    <location>
        <begin position="1466"/>
        <end position="1492"/>
    </location>
</feature>
<gene>
    <name evidence="15" type="ORF">Q8A67_012954</name>
</gene>
<evidence type="ECO:0000256" key="3">
    <source>
        <dbReference type="ARBA" id="ARBA00012513"/>
    </source>
</evidence>
<feature type="domain" description="Protein kinase" evidence="14">
    <location>
        <begin position="215"/>
        <end position="473"/>
    </location>
</feature>
<keyword evidence="9" id="KW-0418">Kinase</keyword>
<feature type="region of interest" description="Disordered" evidence="13">
    <location>
        <begin position="1"/>
        <end position="31"/>
    </location>
</feature>
<feature type="compositionally biased region" description="Polar residues" evidence="13">
    <location>
        <begin position="680"/>
        <end position="691"/>
    </location>
</feature>
<proteinExistence type="predicted"/>
<comment type="catalytic activity">
    <reaction evidence="11">
        <text>L-threonyl-[protein] + ATP = O-phospho-L-threonyl-[protein] + ADP + H(+)</text>
        <dbReference type="Rhea" id="RHEA:46608"/>
        <dbReference type="Rhea" id="RHEA-COMP:11060"/>
        <dbReference type="Rhea" id="RHEA-COMP:11605"/>
        <dbReference type="ChEBI" id="CHEBI:15378"/>
        <dbReference type="ChEBI" id="CHEBI:30013"/>
        <dbReference type="ChEBI" id="CHEBI:30616"/>
        <dbReference type="ChEBI" id="CHEBI:61977"/>
        <dbReference type="ChEBI" id="CHEBI:456216"/>
        <dbReference type="EC" id="2.7.11.1"/>
    </reaction>
</comment>
<dbReference type="PROSITE" id="PS00108">
    <property type="entry name" value="PROTEIN_KINASE_ST"/>
    <property type="match status" value="1"/>
</dbReference>
<evidence type="ECO:0000256" key="2">
    <source>
        <dbReference type="ARBA" id="ARBA00004496"/>
    </source>
</evidence>
<feature type="region of interest" description="Disordered" evidence="13">
    <location>
        <begin position="743"/>
        <end position="853"/>
    </location>
</feature>
<dbReference type="EMBL" id="JAUYZG010000012">
    <property type="protein sequence ID" value="KAK2892966.1"/>
    <property type="molecule type" value="Genomic_DNA"/>
</dbReference>
<feature type="compositionally biased region" description="Basic and acidic residues" evidence="13">
    <location>
        <begin position="177"/>
        <end position="196"/>
    </location>
</feature>
<dbReference type="InterPro" id="IPR056865">
    <property type="entry name" value="CCTL2_WNK"/>
</dbReference>
<dbReference type="SMART" id="SM00220">
    <property type="entry name" value="S_TKc"/>
    <property type="match status" value="1"/>
</dbReference>
<protein>
    <recommendedName>
        <fullName evidence="3">non-specific serine/threonine protein kinase</fullName>
        <ecNumber evidence="3">2.7.11.1</ecNumber>
    </recommendedName>
</protein>
<accession>A0AA88TLT4</accession>
<dbReference type="Pfam" id="PF00069">
    <property type="entry name" value="Pkinase"/>
    <property type="match status" value="1"/>
</dbReference>
<evidence type="ECO:0000256" key="6">
    <source>
        <dbReference type="ARBA" id="ARBA00022553"/>
    </source>
</evidence>
<dbReference type="Gene3D" id="3.30.200.20">
    <property type="entry name" value="Phosphorylase Kinase, domain 1"/>
    <property type="match status" value="1"/>
</dbReference>
<feature type="compositionally biased region" description="Basic residues" evidence="13">
    <location>
        <begin position="833"/>
        <end position="849"/>
    </location>
</feature>
<comment type="subcellular location">
    <subcellularLocation>
        <location evidence="2">Cytoplasm</location>
    </subcellularLocation>
</comment>
<feature type="region of interest" description="Disordered" evidence="13">
    <location>
        <begin position="1549"/>
        <end position="1608"/>
    </location>
</feature>
<feature type="region of interest" description="Disordered" evidence="13">
    <location>
        <begin position="1463"/>
        <end position="1508"/>
    </location>
</feature>
<feature type="region of interest" description="Disordered" evidence="13">
    <location>
        <begin position="1406"/>
        <end position="1436"/>
    </location>
</feature>
<keyword evidence="10" id="KW-0067">ATP-binding</keyword>
<evidence type="ECO:0000259" key="14">
    <source>
        <dbReference type="PROSITE" id="PS50011"/>
    </source>
</evidence>
<evidence type="ECO:0000256" key="1">
    <source>
        <dbReference type="ARBA" id="ARBA00001946"/>
    </source>
</evidence>
<feature type="compositionally biased region" description="Low complexity" evidence="13">
    <location>
        <begin position="1068"/>
        <end position="1085"/>
    </location>
</feature>
<reference evidence="15" key="1">
    <citation type="submission" date="2023-08" db="EMBL/GenBank/DDBJ databases">
        <title>Chromosome-level Genome Assembly of mud carp (Cirrhinus molitorella).</title>
        <authorList>
            <person name="Liu H."/>
        </authorList>
    </citation>
    <scope>NUCLEOTIDE SEQUENCE</scope>
    <source>
        <strain evidence="15">Prfri</strain>
        <tissue evidence="15">Muscle</tissue>
    </source>
</reference>
<feature type="region of interest" description="Disordered" evidence="13">
    <location>
        <begin position="570"/>
        <end position="619"/>
    </location>
</feature>
<evidence type="ECO:0000256" key="9">
    <source>
        <dbReference type="ARBA" id="ARBA00022777"/>
    </source>
</evidence>
<feature type="region of interest" description="Disordered" evidence="13">
    <location>
        <begin position="126"/>
        <end position="205"/>
    </location>
</feature>
<dbReference type="GO" id="GO:0005524">
    <property type="term" value="F:ATP binding"/>
    <property type="evidence" value="ECO:0007669"/>
    <property type="project" value="UniProtKB-KW"/>
</dbReference>
<dbReference type="PROSITE" id="PS50011">
    <property type="entry name" value="PROTEIN_KINASE_DOM"/>
    <property type="match status" value="1"/>
</dbReference>
<comment type="catalytic activity">
    <reaction evidence="12">
        <text>L-seryl-[protein] + ATP = O-phospho-L-seryl-[protein] + ADP + H(+)</text>
        <dbReference type="Rhea" id="RHEA:17989"/>
        <dbReference type="Rhea" id="RHEA-COMP:9863"/>
        <dbReference type="Rhea" id="RHEA-COMP:11604"/>
        <dbReference type="ChEBI" id="CHEBI:15378"/>
        <dbReference type="ChEBI" id="CHEBI:29999"/>
        <dbReference type="ChEBI" id="CHEBI:30616"/>
        <dbReference type="ChEBI" id="CHEBI:83421"/>
        <dbReference type="ChEBI" id="CHEBI:456216"/>
        <dbReference type="EC" id="2.7.11.1"/>
    </reaction>
</comment>
<dbReference type="FunFam" id="3.10.20.90:FF:000007">
    <property type="entry name" value="Serine/threonine-protein kinase WNK1 isoform 1"/>
    <property type="match status" value="1"/>
</dbReference>
<dbReference type="GO" id="GO:0004674">
    <property type="term" value="F:protein serine/threonine kinase activity"/>
    <property type="evidence" value="ECO:0007669"/>
    <property type="project" value="UniProtKB-KW"/>
</dbReference>
<dbReference type="InterPro" id="IPR024678">
    <property type="entry name" value="Kinase_OSR1/WNK_CCT"/>
</dbReference>
<dbReference type="Gene3D" id="3.10.20.90">
    <property type="entry name" value="Phosphatidylinositol 3-kinase Catalytic Subunit, Chain A, domain 1"/>
    <property type="match status" value="2"/>
</dbReference>
<evidence type="ECO:0000256" key="7">
    <source>
        <dbReference type="ARBA" id="ARBA00022679"/>
    </source>
</evidence>
<dbReference type="InterPro" id="IPR000719">
    <property type="entry name" value="Prot_kinase_dom"/>
</dbReference>
<evidence type="ECO:0000256" key="4">
    <source>
        <dbReference type="ARBA" id="ARBA00022490"/>
    </source>
</evidence>
<evidence type="ECO:0000256" key="10">
    <source>
        <dbReference type="ARBA" id="ARBA00022840"/>
    </source>
</evidence>
<feature type="region of interest" description="Disordered" evidence="13">
    <location>
        <begin position="1645"/>
        <end position="1694"/>
    </location>
</feature>
<feature type="compositionally biased region" description="Polar residues" evidence="13">
    <location>
        <begin position="1300"/>
        <end position="1309"/>
    </location>
</feature>
<feature type="compositionally biased region" description="Low complexity" evidence="13">
    <location>
        <begin position="594"/>
        <end position="607"/>
    </location>
</feature>
<keyword evidence="8" id="KW-0547">Nucleotide-binding</keyword>
<dbReference type="InterPro" id="IPR011009">
    <property type="entry name" value="Kinase-like_dom_sf"/>
</dbReference>
<feature type="compositionally biased region" description="Low complexity" evidence="13">
    <location>
        <begin position="1586"/>
        <end position="1598"/>
    </location>
</feature>
<feature type="compositionally biased region" description="Polar residues" evidence="13">
    <location>
        <begin position="1493"/>
        <end position="1504"/>
    </location>
</feature>
<comment type="cofactor">
    <cofactor evidence="1">
        <name>Mg(2+)</name>
        <dbReference type="ChEBI" id="CHEBI:18420"/>
    </cofactor>
</comment>
<feature type="compositionally biased region" description="Low complexity" evidence="13">
    <location>
        <begin position="1671"/>
        <end position="1682"/>
    </location>
</feature>
<feature type="compositionally biased region" description="Polar residues" evidence="13">
    <location>
        <begin position="660"/>
        <end position="672"/>
    </location>
</feature>
<keyword evidence="6" id="KW-0597">Phosphoprotein</keyword>
<feature type="compositionally biased region" description="Polar residues" evidence="13">
    <location>
        <begin position="743"/>
        <end position="752"/>
    </location>
</feature>
<feature type="compositionally biased region" description="Polar residues" evidence="13">
    <location>
        <begin position="1328"/>
        <end position="1352"/>
    </location>
</feature>
<dbReference type="InterPro" id="IPR050588">
    <property type="entry name" value="WNK_Ser-Thr_kinase"/>
</dbReference>
<organism evidence="15 16">
    <name type="scientific">Cirrhinus molitorella</name>
    <name type="common">mud carp</name>
    <dbReference type="NCBI Taxonomy" id="172907"/>
    <lineage>
        <taxon>Eukaryota</taxon>
        <taxon>Metazoa</taxon>
        <taxon>Chordata</taxon>
        <taxon>Craniata</taxon>
        <taxon>Vertebrata</taxon>
        <taxon>Euteleostomi</taxon>
        <taxon>Actinopterygii</taxon>
        <taxon>Neopterygii</taxon>
        <taxon>Teleostei</taxon>
        <taxon>Ostariophysi</taxon>
        <taxon>Cypriniformes</taxon>
        <taxon>Cyprinidae</taxon>
        <taxon>Labeoninae</taxon>
        <taxon>Labeonini</taxon>
        <taxon>Cirrhinus</taxon>
    </lineage>
</organism>
<dbReference type="CDD" id="cd14030">
    <property type="entry name" value="STKc_WNK1"/>
    <property type="match status" value="1"/>
</dbReference>
<dbReference type="EC" id="2.7.11.1" evidence="3"/>
<feature type="region of interest" description="Disordered" evidence="13">
    <location>
        <begin position="1065"/>
        <end position="1112"/>
    </location>
</feature>
<feature type="compositionally biased region" description="Basic residues" evidence="13">
    <location>
        <begin position="1658"/>
        <end position="1670"/>
    </location>
</feature>
<name>A0AA88TLT4_9TELE</name>
<evidence type="ECO:0000256" key="12">
    <source>
        <dbReference type="ARBA" id="ARBA00048679"/>
    </source>
</evidence>
<keyword evidence="16" id="KW-1185">Reference proteome</keyword>
<sequence>MSSENPNKVVTFLAPPPPKNVNGSGSDSLVGEKLDTGVRKRRHTMDKDLKTAEHRFFRRSVICDSNATALDLPSKACILTSPPDCEQFIVPAVLGSAPDVSIDTQEGVSGVVLEEHAEDGRAAGVDGIVEAQSPSVQDVGVRQSEALRMPEKEPSDVGDKEQESGVADKREEEEEEKGVAKARAEAEQREAEKKVQEDEEVETKAVGTSPDGRFLKFDIEIGRGSFKTVYKGLDTETTVEVAWCELQDRKLSRTERQRFKEEAGMLKGLQHPNIVRFYDSWESPSKGRKCIVLVTELMTSGTLKTYLKRFKVMKIKVLRSWCRQILKGLHFLHTRAPPIIHRDLKCDNIFITGPTGSVKIGDLGLATLKRSSFAKSVIGTPEFMAPEMYEEKYDESVDVYAFGMCMLEMATSEYPYSECQNPAQIYRRVTSGVKPGSFDKVAIPEVKEIIEGCIRQNKDERYAIKDLLNHAFFQEETGVRVELAEEDDGEMIAIKLWLRIEDVKKLKGKYKDNEAIEFSFDLHRDVPEDVAQEMVESGYVCEGDHKTMAKAIRDRVSLICRKREQRQQVRAEQEKRKQEEEQKQLASESLRNVSSSQGSAQSQCGSQPPTPGLVQPDFEEPDADQHLQYMQSGMTSADGTLDSGQGSSVFSEPHLSQLNMSYSSPAASQPQVPGQAAYPPSSQAPQQHTAYPQQPMVQVPIPQSTSAMSLVSCSTASAASASQQYGGYYVQALPSQAAVPQQISLGPTSQPGVSLPPQQAPQQPPSTVVQSSSQTQVPGPQPTQTSHSLSQTLTTELSQLQTPAVESCHSDVASGLSDGNEGATGGRHEGRSAKRHQRRSVRSRSRHEKTSKAKLNVLNISSMGDRVAECQLETHNRKMVTFKFDLDGDNPEEIAQIMVQSEFILESEREYFIEQIREVIETADEKGVEREHSLMVSDHEQHMPTTSAPLQQGVLPSSAAQVVHSAGRRFIVSPVPESRLREQFFSSPQPTIEEPSSSVSVPLPALGLSMSASAVSLQQAFSEMRQGRFDPGPSTAPPMLHISMPPLVSAGTLLPSSAAPVVVPPPVSEVTSSPSLPSVSINPPGSSSPPPTVPASSVTSPPAHSQLPLPQSQAVPVTISVISTPSSLPMPAVPAVTSFPQTSVPMPVPACTAAPLVHPVTSMGSVSGGSSEQPIPSTSAQLTPPVIPTTAIQTPQLAPSSSTVIPASAAQSQLPTLQPVTTNIPVVQPTPVHSQPQTSTVPNQSHAHCVECDSDPQGKGVDDIQALDKKLRSLFMDLGSGPPSAQSDVTSDPLAAASVPGTSSPTACVTPSGTPLPPSSLPLNSSGQPTGSPLTSMGNASTPVGYSQTTPSKAPLSRLPVLPVGPDQAGTPPTEHLPPFPGPCLTQSQQPLEDLDAQLRRALSPETVPVSSVTHQSSVTGMPPGGQPVPFSLDDEPAATPAAKVITLGRFQVSAAPDENALQIPTTSHDSSSTSSSSTTTSSSSSSSTLSSPENTLHRTSSPLRDTKADVVDGLPALPNRTEAHPQPTTIGRFQVTTKTDTKVGRFSVSRAQDEAPVASLPPPEPQLAPQVHSAVGNGPAQSPGSLNNSVSSYFSSDNDSEFEDEDFKREVSKLREKHMMESQALYSRQKSEIDALFARLGKAPPAMVNPPVVNPGGRRRRPTKSKSSKSSRSSSQGSKSPVQPATSTLSAQSAPSVYLPQQAFLAPGGMIDGGSSPLLQSFKPSPSNENLCSAYTSDATLSAPSLCVTSQGTSSTNTVAGTIQNQNQPPVSQSQSCKGMFTDELHKLVDNWARDAMNLSQGKRGSKHQQQVAPQGHSYEMVPPPNMGRKYSAPGQLCPSIASTLSGHPPMPNTPATSMGSRKGSLCPTPQYGYPSAPYSAQWAGSAAHTQAGLLATSQPLGQYPQVPTPLQTFHISTLQKSVSHPGGPNLKTT</sequence>
<feature type="compositionally biased region" description="Polar residues" evidence="13">
    <location>
        <begin position="1409"/>
        <end position="1420"/>
    </location>
</feature>
<dbReference type="PANTHER" id="PTHR13902">
    <property type="entry name" value="SERINE/THREONINE-PROTEIN KINASE WNK WITH NO LYSINE -RELATED"/>
    <property type="match status" value="1"/>
</dbReference>
<evidence type="ECO:0000256" key="13">
    <source>
        <dbReference type="SAM" id="MobiDB-lite"/>
    </source>
</evidence>
<dbReference type="SUPFAM" id="SSF56112">
    <property type="entry name" value="Protein kinase-like (PK-like)"/>
    <property type="match status" value="1"/>
</dbReference>
<evidence type="ECO:0000256" key="8">
    <source>
        <dbReference type="ARBA" id="ARBA00022741"/>
    </source>
</evidence>
<evidence type="ECO:0000256" key="11">
    <source>
        <dbReference type="ARBA" id="ARBA00047899"/>
    </source>
</evidence>
<dbReference type="FunFam" id="1.10.510.10:FF:000006">
    <property type="entry name" value="Serine/threonine-protein kinase WNK1 isoform 2"/>
    <property type="match status" value="1"/>
</dbReference>
<keyword evidence="7" id="KW-0808">Transferase</keyword>
<keyword evidence="5" id="KW-0723">Serine/threonine-protein kinase</keyword>
<comment type="caution">
    <text evidence="15">The sequence shown here is derived from an EMBL/GenBank/DDBJ whole genome shotgun (WGS) entry which is preliminary data.</text>
</comment>
<dbReference type="FunFam" id="3.30.200.20:FF:000494">
    <property type="entry name" value="serine/threonine-protein kinase WNK2 isoform X2"/>
    <property type="match status" value="1"/>
</dbReference>
<feature type="region of interest" description="Disordered" evidence="13">
    <location>
        <begin position="1845"/>
        <end position="1865"/>
    </location>
</feature>